<evidence type="ECO:0000313" key="1">
    <source>
        <dbReference type="EMBL" id="CAB4168122.1"/>
    </source>
</evidence>
<reference evidence="3" key="1">
    <citation type="submission" date="2020-05" db="EMBL/GenBank/DDBJ databases">
        <authorList>
            <person name="Chiriac C."/>
            <person name="Salcher M."/>
            <person name="Ghai R."/>
            <person name="Kavagutti S V."/>
        </authorList>
    </citation>
    <scope>NUCLEOTIDE SEQUENCE</scope>
</reference>
<evidence type="ECO:0000313" key="3">
    <source>
        <dbReference type="EMBL" id="CAB4176945.1"/>
    </source>
</evidence>
<gene>
    <name evidence="4" type="ORF">UFOVP1666_5</name>
    <name evidence="1" type="ORF">UFOVP867_158</name>
    <name evidence="2" type="ORF">UFOVP913_40</name>
    <name evidence="3" type="ORF">UFOVP993_93</name>
</gene>
<dbReference type="EMBL" id="LR796815">
    <property type="protein sequence ID" value="CAB4168122.1"/>
    <property type="molecule type" value="Genomic_DNA"/>
</dbReference>
<evidence type="ECO:0000313" key="4">
    <source>
        <dbReference type="EMBL" id="CAB4222941.1"/>
    </source>
</evidence>
<sequence length="79" mass="9148">MTKDEIIEMLRESCDKDKVDPLQNDFWVVDTEELETFAKKVAEKEREACAKVCDDMSGEGIITWYAKECAKEIRARGEE</sequence>
<evidence type="ECO:0000313" key="2">
    <source>
        <dbReference type="EMBL" id="CAB4170510.1"/>
    </source>
</evidence>
<name>A0A6J5Q6K2_9CAUD</name>
<accession>A0A6J5Q6K2</accession>
<protein>
    <submittedName>
        <fullName evidence="3">Uncharacterized protein</fullName>
    </submittedName>
</protein>
<dbReference type="EMBL" id="LR796858">
    <property type="protein sequence ID" value="CAB4170510.1"/>
    <property type="molecule type" value="Genomic_DNA"/>
</dbReference>
<dbReference type="EMBL" id="LR796944">
    <property type="protein sequence ID" value="CAB4176945.1"/>
    <property type="molecule type" value="Genomic_DNA"/>
</dbReference>
<proteinExistence type="predicted"/>
<dbReference type="EMBL" id="LR797534">
    <property type="protein sequence ID" value="CAB4222941.1"/>
    <property type="molecule type" value="Genomic_DNA"/>
</dbReference>
<organism evidence="3">
    <name type="scientific">uncultured Caudovirales phage</name>
    <dbReference type="NCBI Taxonomy" id="2100421"/>
    <lineage>
        <taxon>Viruses</taxon>
        <taxon>Duplodnaviria</taxon>
        <taxon>Heunggongvirae</taxon>
        <taxon>Uroviricota</taxon>
        <taxon>Caudoviricetes</taxon>
        <taxon>Peduoviridae</taxon>
        <taxon>Maltschvirus</taxon>
        <taxon>Maltschvirus maltsch</taxon>
    </lineage>
</organism>